<comment type="caution">
    <text evidence="2">The sequence shown here is derived from an EMBL/GenBank/DDBJ whole genome shotgun (WGS) entry which is preliminary data.</text>
</comment>
<evidence type="ECO:0008006" key="4">
    <source>
        <dbReference type="Google" id="ProtNLM"/>
    </source>
</evidence>
<evidence type="ECO:0000256" key="1">
    <source>
        <dbReference type="SAM" id="MobiDB-lite"/>
    </source>
</evidence>
<accession>A0A1V6V7D0</accession>
<feature type="region of interest" description="Disordered" evidence="1">
    <location>
        <begin position="100"/>
        <end position="170"/>
    </location>
</feature>
<reference evidence="3" key="1">
    <citation type="journal article" date="2017" name="Nat. Microbiol.">
        <title>Global analysis of biosynthetic gene clusters reveals vast potential of secondary metabolite production in Penicillium species.</title>
        <authorList>
            <person name="Nielsen J.C."/>
            <person name="Grijseels S."/>
            <person name="Prigent S."/>
            <person name="Ji B."/>
            <person name="Dainat J."/>
            <person name="Nielsen K.F."/>
            <person name="Frisvad J.C."/>
            <person name="Workman M."/>
            <person name="Nielsen J."/>
        </authorList>
    </citation>
    <scope>NUCLEOTIDE SEQUENCE [LARGE SCALE GENOMIC DNA]</scope>
    <source>
        <strain evidence="3">IBT 31321</strain>
    </source>
</reference>
<dbReference type="SUPFAM" id="SSF52047">
    <property type="entry name" value="RNI-like"/>
    <property type="match status" value="1"/>
</dbReference>
<gene>
    <name evidence="2" type="ORF">PENCOP_c001G01435</name>
</gene>
<organism evidence="2 3">
    <name type="scientific">Penicillium coprophilum</name>
    <dbReference type="NCBI Taxonomy" id="36646"/>
    <lineage>
        <taxon>Eukaryota</taxon>
        <taxon>Fungi</taxon>
        <taxon>Dikarya</taxon>
        <taxon>Ascomycota</taxon>
        <taxon>Pezizomycotina</taxon>
        <taxon>Eurotiomycetes</taxon>
        <taxon>Eurotiomycetidae</taxon>
        <taxon>Eurotiales</taxon>
        <taxon>Aspergillaceae</taxon>
        <taxon>Penicillium</taxon>
    </lineage>
</organism>
<sequence length="603" mass="66185">MPASCAVKGKAVALWQHGGGINVGAISDKGGTASRPPGTLHLVKSAARPMPKKRQRFHAKPANSAHHSLALSGPRHHGGSVVQGSASATSVNDLISHLRRTQTPSASDDDPSNSSRPQRSYVAPRSVHPSLRDVLELPATPPPRPRPGARRTVFGVRPPRPTVGPPAPASWLSGNLNLAGDQGLPDRMLEVLEEEIHRLTRLQGARFPDQRSLVHLMLKSMALNWNWHVEYDGPFLSHLPNHIKELLLSYVAVYARGSPLRGYMKGLGPLFLTRQDQDRIADENPDFNESRLVDADFNIARLDLGNALGSWITLKQLTNEMILPLDPAVGVSGHEIGESVPTSWDEYVHNDTAKAMLDPFPAPSIPKAIAQTLRFPELRALSLAHPTPSAASWTALLNLLAHLPTLTHLSLAHWPIPCRTPRAATSRIRGAVTRFSNLDPLNDNWAEAASILRQLSRSTYCLKWLDLEGCGEWLPALKWVGKGPDGFPQSPDTVGPEWNGSWRDVEWLGIGPGFLDLKSYDSSHVQSDGIPDPQTHSSDSSIHANHFQNAREVLRHIRQMRKGKKWLEIELGLGLQDVEPETIRLPDGQKLVLYLSKSSVCAM</sequence>
<protein>
    <recommendedName>
        <fullName evidence="4">Tafazzin</fullName>
    </recommendedName>
</protein>
<dbReference type="EMBL" id="MDDG01000001">
    <property type="protein sequence ID" value="OQE46373.1"/>
    <property type="molecule type" value="Genomic_DNA"/>
</dbReference>
<dbReference type="STRING" id="36646.A0A1V6V7D0"/>
<feature type="compositionally biased region" description="Pro residues" evidence="1">
    <location>
        <begin position="158"/>
        <end position="168"/>
    </location>
</feature>
<evidence type="ECO:0000313" key="2">
    <source>
        <dbReference type="EMBL" id="OQE46373.1"/>
    </source>
</evidence>
<name>A0A1V6V7D0_9EURO</name>
<evidence type="ECO:0000313" key="3">
    <source>
        <dbReference type="Proteomes" id="UP000191500"/>
    </source>
</evidence>
<feature type="compositionally biased region" description="Basic residues" evidence="1">
    <location>
        <begin position="50"/>
        <end position="59"/>
    </location>
</feature>
<keyword evidence="3" id="KW-1185">Reference proteome</keyword>
<dbReference type="AlphaFoldDB" id="A0A1V6V7D0"/>
<dbReference type="Proteomes" id="UP000191500">
    <property type="component" value="Unassembled WGS sequence"/>
</dbReference>
<feature type="region of interest" description="Disordered" evidence="1">
    <location>
        <begin position="45"/>
        <end position="86"/>
    </location>
</feature>
<proteinExistence type="predicted"/>